<dbReference type="EMBL" id="CP144052">
    <property type="protein sequence ID" value="WWD16867.1"/>
    <property type="molecule type" value="Genomic_DNA"/>
</dbReference>
<feature type="compositionally biased region" description="Polar residues" evidence="1">
    <location>
        <begin position="227"/>
        <end position="258"/>
    </location>
</feature>
<feature type="compositionally biased region" description="Low complexity" evidence="1">
    <location>
        <begin position="933"/>
        <end position="944"/>
    </location>
</feature>
<evidence type="ECO:0000256" key="1">
    <source>
        <dbReference type="SAM" id="MobiDB-lite"/>
    </source>
</evidence>
<dbReference type="KEGG" id="ksn:43590618"/>
<feature type="compositionally biased region" description="Polar residues" evidence="1">
    <location>
        <begin position="815"/>
        <end position="833"/>
    </location>
</feature>
<feature type="compositionally biased region" description="Low complexity" evidence="1">
    <location>
        <begin position="285"/>
        <end position="296"/>
    </location>
</feature>
<dbReference type="GeneID" id="43590618"/>
<feature type="region of interest" description="Disordered" evidence="1">
    <location>
        <begin position="1070"/>
        <end position="1091"/>
    </location>
</feature>
<evidence type="ECO:0000313" key="2">
    <source>
        <dbReference type="EMBL" id="WWD16867.1"/>
    </source>
</evidence>
<feature type="compositionally biased region" description="Polar residues" evidence="1">
    <location>
        <begin position="1035"/>
        <end position="1045"/>
    </location>
</feature>
<feature type="compositionally biased region" description="Polar residues" evidence="1">
    <location>
        <begin position="971"/>
        <end position="994"/>
    </location>
</feature>
<dbReference type="Proteomes" id="UP000322225">
    <property type="component" value="Chromosome 2"/>
</dbReference>
<feature type="compositionally biased region" description="Basic and acidic residues" evidence="1">
    <location>
        <begin position="76"/>
        <end position="96"/>
    </location>
</feature>
<dbReference type="OrthoDB" id="2596526at2759"/>
<feature type="compositionally biased region" description="Low complexity" evidence="1">
    <location>
        <begin position="736"/>
        <end position="750"/>
    </location>
</feature>
<feature type="compositionally biased region" description="Polar residues" evidence="1">
    <location>
        <begin position="97"/>
        <end position="107"/>
    </location>
</feature>
<feature type="region of interest" description="Disordered" evidence="1">
    <location>
        <begin position="143"/>
        <end position="174"/>
    </location>
</feature>
<feature type="compositionally biased region" description="Low complexity" evidence="1">
    <location>
        <begin position="774"/>
        <end position="784"/>
    </location>
</feature>
<feature type="region of interest" description="Disordered" evidence="1">
    <location>
        <begin position="1"/>
        <end position="123"/>
    </location>
</feature>
<feature type="compositionally biased region" description="Low complexity" evidence="1">
    <location>
        <begin position="1070"/>
        <end position="1084"/>
    </location>
</feature>
<feature type="compositionally biased region" description="Acidic residues" evidence="1">
    <location>
        <begin position="14"/>
        <end position="31"/>
    </location>
</feature>
<evidence type="ECO:0000313" key="3">
    <source>
        <dbReference type="Proteomes" id="UP000322225"/>
    </source>
</evidence>
<name>A0A5M6BU62_9TREE</name>
<feature type="compositionally biased region" description="Low complexity" evidence="1">
    <location>
        <begin position="143"/>
        <end position="162"/>
    </location>
</feature>
<feature type="compositionally biased region" description="Pro residues" evidence="1">
    <location>
        <begin position="795"/>
        <end position="812"/>
    </location>
</feature>
<proteinExistence type="predicted"/>
<feature type="region of interest" description="Disordered" evidence="1">
    <location>
        <begin position="191"/>
        <end position="296"/>
    </location>
</feature>
<protein>
    <submittedName>
        <fullName evidence="2">Uncharacterized protein</fullName>
    </submittedName>
</protein>
<feature type="region of interest" description="Disordered" evidence="1">
    <location>
        <begin position="642"/>
        <end position="703"/>
    </location>
</feature>
<feature type="compositionally biased region" description="Low complexity" evidence="1">
    <location>
        <begin position="642"/>
        <end position="653"/>
    </location>
</feature>
<dbReference type="AlphaFoldDB" id="A0A5M6BU62"/>
<reference evidence="2" key="1">
    <citation type="submission" date="2017-08" db="EMBL/GenBank/DDBJ databases">
        <authorList>
            <person name="Cuomo C."/>
            <person name="Billmyre B."/>
            <person name="Heitman J."/>
        </authorList>
    </citation>
    <scope>NUCLEOTIDE SEQUENCE</scope>
    <source>
        <strain evidence="2">CBS 12478</strain>
    </source>
</reference>
<reference evidence="2" key="2">
    <citation type="submission" date="2024-01" db="EMBL/GenBank/DDBJ databases">
        <title>Comparative genomics of Cryptococcus and Kwoniella reveals pathogenesis evolution and contrasting modes of karyotype evolution via chromosome fusion or intercentromeric recombination.</title>
        <authorList>
            <person name="Coelho M.A."/>
            <person name="David-Palma M."/>
            <person name="Shea T."/>
            <person name="Bowers K."/>
            <person name="McGinley-Smith S."/>
            <person name="Mohammad A.W."/>
            <person name="Gnirke A."/>
            <person name="Yurkov A.M."/>
            <person name="Nowrousian M."/>
            <person name="Sun S."/>
            <person name="Cuomo C.A."/>
            <person name="Heitman J."/>
        </authorList>
    </citation>
    <scope>NUCLEOTIDE SEQUENCE</scope>
    <source>
        <strain evidence="2">CBS 12478</strain>
    </source>
</reference>
<organism evidence="2 3">
    <name type="scientific">Kwoniella shandongensis</name>
    <dbReference type="NCBI Taxonomy" id="1734106"/>
    <lineage>
        <taxon>Eukaryota</taxon>
        <taxon>Fungi</taxon>
        <taxon>Dikarya</taxon>
        <taxon>Basidiomycota</taxon>
        <taxon>Agaricomycotina</taxon>
        <taxon>Tremellomycetes</taxon>
        <taxon>Tremellales</taxon>
        <taxon>Cryptococcaceae</taxon>
        <taxon>Kwoniella</taxon>
    </lineage>
</organism>
<dbReference type="RefSeq" id="XP_031859295.1">
    <property type="nucleotide sequence ID" value="XM_032006460.1"/>
</dbReference>
<accession>A0A5M6BU62</accession>
<feature type="region of interest" description="Disordered" evidence="1">
    <location>
        <begin position="517"/>
        <end position="544"/>
    </location>
</feature>
<gene>
    <name evidence="2" type="ORF">CI109_101299</name>
</gene>
<feature type="region of interest" description="Disordered" evidence="1">
    <location>
        <begin position="918"/>
        <end position="959"/>
    </location>
</feature>
<feature type="compositionally biased region" description="Polar residues" evidence="1">
    <location>
        <begin position="751"/>
        <end position="765"/>
    </location>
</feature>
<feature type="region of interest" description="Disordered" evidence="1">
    <location>
        <begin position="725"/>
        <end position="897"/>
    </location>
</feature>
<feature type="region of interest" description="Disordered" evidence="1">
    <location>
        <begin position="971"/>
        <end position="1056"/>
    </location>
</feature>
<feature type="compositionally biased region" description="Low complexity" evidence="1">
    <location>
        <begin position="64"/>
        <end position="75"/>
    </location>
</feature>
<sequence>MPRAPPQPSSGLGIEDEMSFGSDEDLLEDVGEIPLPNIVPPLPSAPSIQARHPPTARVEKPKSGRFSSGFKSLGSSKKDKDKDDSRRKRTTTEETVKLSQPSFNSIYPASASRSKKDSKQLAKSSLVIEPQLESVLDLAAMGSPSAYSGSGSASGSTPSLGSVPTPAGSASKKKGLMGAFRGLGIGSGAKKEEPVNVFGGAGGGGGARRVDDIRRDNGLYPVKSIDSFGTKSDYSRQQSIDIPSTFSSPRTESSNQSSHQHHLAPISMSPFQPLPPDLTPDSTVRSSIASHQSSLSSLQRRTSVAASIATGNDIGPEESPALFNTGILGKFPEIPFDAHQAPAHIADPKPRPSIVSFTTDSSGVPAEPISMAFADITSVLLPTFPATISSLESIQILSATVIRRTLINPGMPDKEKSSSIRSLANMLPSNGNSNSAGPNTPKKALWITQQMVLTSFKVGGSSPSATPNLSEYPSSNISTMGTSNSRTIAHLHLFSLQGSVPGGKSSSGLGGVGLGISSSQSFGQRPRRASIISAGSGDDSEVARKPIRGESTAGVWDEPEGQRKFVMRIGFGGQDTKGDDEAEWVVEMRNAEQLHEWIRQIKSIAVVIRAEQEGHGRAIREAYNAGSMRGDDLALELDMQRRSASIRSPQSSSHPALAHEYHETSPLIERNEEDEDVRGRPTTFDRMPSAARGESPDMLSPEDAISTARPAAPANTFLTNKALPANPAVEHPSTVSPSSSRPGTASSAGTNQTSLGRSASISRNGGTMLRKKPSWSSSTSGGSSVLARKFGKTMSPPPPPPLGAPPSAPLPALPTESSAGSATSMMQSHTIPSTFGLGATVGEPSHADMPSHSIPTSPRGSLPSPDITDDELAFLRARQGGRATSLPTSDSSVGKAAAAKLKKERFMAAFKPIPLAPEVETSPKLGGVGETNSPSLSSGSILPSVAQPTSATSPLGAHVAQTAMATPTMSVPTLSRLESTTSSATGFFTPTEGSISHFDSEASPKTRSQGQEKEEMEDESGMSTPSTLHLALGDGQSQSSGTDVASINIDGEGYRPDYRRFASDAVSLNSMASSMGSSRASTNASRRRRERKVAVDVMSEFSESPDAAFQAEGEEAIQEDRPRVIRFA</sequence>
<keyword evidence="3" id="KW-1185">Reference proteome</keyword>
<feature type="compositionally biased region" description="Basic and acidic residues" evidence="1">
    <location>
        <begin position="208"/>
        <end position="217"/>
    </location>
</feature>